<keyword evidence="1" id="KW-0812">Transmembrane</keyword>
<evidence type="ECO:0000313" key="2">
    <source>
        <dbReference type="EMBL" id="RBM07743.1"/>
    </source>
</evidence>
<dbReference type="EMBL" id="QEXL01000007">
    <property type="protein sequence ID" value="RBM07743.1"/>
    <property type="molecule type" value="Genomic_DNA"/>
</dbReference>
<feature type="transmembrane region" description="Helical" evidence="1">
    <location>
        <begin position="26"/>
        <end position="49"/>
    </location>
</feature>
<sequence>MIPAATCATAHPVAYFGTHSGAHPGLLAIAFVAGALLGQVLATVGVLMLRRDRRRAIEERLGPPPPG</sequence>
<reference evidence="2 3" key="1">
    <citation type="submission" date="2018-05" db="EMBL/GenBank/DDBJ databases">
        <title>Komagataeibacter cocois sp. nov., for a novel cellulose- producing strain isolated from coconut milk.</title>
        <authorList>
            <person name="Liu L."/>
            <person name="Wang Y."/>
            <person name="Liu S."/>
            <person name="Bi J."/>
            <person name="Chen H."/>
            <person name="Deng J."/>
            <person name="Zhang C."/>
            <person name="Hu Q."/>
            <person name="Li C."/>
        </authorList>
    </citation>
    <scope>NUCLEOTIDE SEQUENCE [LARGE SCALE GENOMIC DNA]</scope>
    <source>
        <strain evidence="2 3">WE7</strain>
    </source>
</reference>
<dbReference type="AlphaFoldDB" id="A0A365YZ70"/>
<accession>A0A365YZ70</accession>
<protein>
    <submittedName>
        <fullName evidence="2">Uncharacterized protein</fullName>
    </submittedName>
</protein>
<keyword evidence="1" id="KW-1133">Transmembrane helix</keyword>
<gene>
    <name evidence="2" type="ORF">NJLHNGOC_06910</name>
</gene>
<evidence type="ECO:0000256" key="1">
    <source>
        <dbReference type="SAM" id="Phobius"/>
    </source>
</evidence>
<keyword evidence="3" id="KW-1185">Reference proteome</keyword>
<keyword evidence="1" id="KW-0472">Membrane</keyword>
<name>A0A365YZ70_9PROT</name>
<proteinExistence type="predicted"/>
<comment type="caution">
    <text evidence="2">The sequence shown here is derived from an EMBL/GenBank/DDBJ whole genome shotgun (WGS) entry which is preliminary data.</text>
</comment>
<organism evidence="2 3">
    <name type="scientific">Novacetimonas cocois</name>
    <dbReference type="NCBI Taxonomy" id="1747507"/>
    <lineage>
        <taxon>Bacteria</taxon>
        <taxon>Pseudomonadati</taxon>
        <taxon>Pseudomonadota</taxon>
        <taxon>Alphaproteobacteria</taxon>
        <taxon>Acetobacterales</taxon>
        <taxon>Acetobacteraceae</taxon>
        <taxon>Novacetimonas</taxon>
    </lineage>
</organism>
<dbReference type="Proteomes" id="UP000252680">
    <property type="component" value="Unassembled WGS sequence"/>
</dbReference>
<evidence type="ECO:0000313" key="3">
    <source>
        <dbReference type="Proteomes" id="UP000252680"/>
    </source>
</evidence>